<organism evidence="2 3">
    <name type="scientific">Candidatus Roizmanbacteria bacterium CG22_combo_CG10-13_8_21_14_all_35_9</name>
    <dbReference type="NCBI Taxonomy" id="1974861"/>
    <lineage>
        <taxon>Bacteria</taxon>
        <taxon>Candidatus Roizmaniibacteriota</taxon>
    </lineage>
</organism>
<name>A0A2H0BXV7_9BACT</name>
<dbReference type="PANTHER" id="PTHR41878:SF1">
    <property type="entry name" value="TNPR PROTEIN"/>
    <property type="match status" value="1"/>
</dbReference>
<dbReference type="SUPFAM" id="SSF159941">
    <property type="entry name" value="MM3350-like"/>
    <property type="match status" value="1"/>
</dbReference>
<gene>
    <name evidence="2" type="ORF">COW98_03670</name>
</gene>
<dbReference type="InterPro" id="IPR024047">
    <property type="entry name" value="MM3350-like_sf"/>
</dbReference>
<protein>
    <recommendedName>
        <fullName evidence="1">Plasmid pRiA4b Orf3-like domain-containing protein</fullName>
    </recommendedName>
</protein>
<dbReference type="PANTHER" id="PTHR41878">
    <property type="entry name" value="LEXA REPRESSOR-RELATED"/>
    <property type="match status" value="1"/>
</dbReference>
<dbReference type="Gene3D" id="3.10.290.30">
    <property type="entry name" value="MM3350-like"/>
    <property type="match status" value="1"/>
</dbReference>
<evidence type="ECO:0000313" key="3">
    <source>
        <dbReference type="Proteomes" id="UP000231021"/>
    </source>
</evidence>
<dbReference type="Pfam" id="PF07929">
    <property type="entry name" value="PRiA4_ORF3"/>
    <property type="match status" value="1"/>
</dbReference>
<reference evidence="2 3" key="1">
    <citation type="submission" date="2017-09" db="EMBL/GenBank/DDBJ databases">
        <title>Depth-based differentiation of microbial function through sediment-hosted aquifers and enrichment of novel symbionts in the deep terrestrial subsurface.</title>
        <authorList>
            <person name="Probst A.J."/>
            <person name="Ladd B."/>
            <person name="Jarett J.K."/>
            <person name="Geller-Mcgrath D.E."/>
            <person name="Sieber C.M."/>
            <person name="Emerson J.B."/>
            <person name="Anantharaman K."/>
            <person name="Thomas B.C."/>
            <person name="Malmstrom R."/>
            <person name="Stieglmeier M."/>
            <person name="Klingl A."/>
            <person name="Woyke T."/>
            <person name="Ryan C.M."/>
            <person name="Banfield J.F."/>
        </authorList>
    </citation>
    <scope>NUCLEOTIDE SEQUENCE [LARGE SCALE GENOMIC DNA]</scope>
    <source>
        <strain evidence="2">CG22_combo_CG10-13_8_21_14_all_35_9</strain>
    </source>
</reference>
<proteinExistence type="predicted"/>
<dbReference type="InterPro" id="IPR012912">
    <property type="entry name" value="Plasmid_pRiA4b_Orf3-like"/>
</dbReference>
<evidence type="ECO:0000259" key="1">
    <source>
        <dbReference type="Pfam" id="PF07929"/>
    </source>
</evidence>
<dbReference type="Proteomes" id="UP000231021">
    <property type="component" value="Unassembled WGS sequence"/>
</dbReference>
<dbReference type="AlphaFoldDB" id="A0A2H0BXV7"/>
<comment type="caution">
    <text evidence="2">The sequence shown here is derived from an EMBL/GenBank/DDBJ whole genome shotgun (WGS) entry which is preliminary data.</text>
</comment>
<evidence type="ECO:0000313" key="2">
    <source>
        <dbReference type="EMBL" id="PIP62507.1"/>
    </source>
</evidence>
<feature type="domain" description="Plasmid pRiA4b Orf3-like" evidence="1">
    <location>
        <begin position="14"/>
        <end position="182"/>
    </location>
</feature>
<sequence>MDDSVKVILKKTPIYSLTISLNHWKPRIWRRLWIKGNMKLNEVATVLYLSMGWDGCHLSEITARGINYGDRTIDPPDNLLEWTDYTLYDIAKNGLTQFKFYYDFGDGWEMTVKVKEERKLDPKASYPVCVNGENAGPPEDVGGHPGFDHFIKVMKDKKHSEYKELSEWWGDDSFDPTYFSIDEVNCLIQDKETFQEFVNNK</sequence>
<dbReference type="EMBL" id="PCTB01000072">
    <property type="protein sequence ID" value="PIP62507.1"/>
    <property type="molecule type" value="Genomic_DNA"/>
</dbReference>
<accession>A0A2H0BXV7</accession>